<dbReference type="PROSITE" id="PS52016">
    <property type="entry name" value="TONB_DEPENDENT_REC_3"/>
    <property type="match status" value="1"/>
</dbReference>
<evidence type="ECO:0000313" key="17">
    <source>
        <dbReference type="Proteomes" id="UP000566324"/>
    </source>
</evidence>
<feature type="domain" description="TonB-dependent receptor-like beta-barrel" evidence="14">
    <location>
        <begin position="286"/>
        <end position="687"/>
    </location>
</feature>
<dbReference type="Proteomes" id="UP000566324">
    <property type="component" value="Unassembled WGS sequence"/>
</dbReference>
<feature type="domain" description="TonB-dependent receptor plug" evidence="15">
    <location>
        <begin position="59"/>
        <end position="165"/>
    </location>
</feature>
<dbReference type="RefSeq" id="WP_184066587.1">
    <property type="nucleotide sequence ID" value="NZ_JACHNZ010000011.1"/>
</dbReference>
<dbReference type="InterPro" id="IPR012910">
    <property type="entry name" value="Plug_dom"/>
</dbReference>
<dbReference type="CDD" id="cd01347">
    <property type="entry name" value="ligand_gated_channel"/>
    <property type="match status" value="1"/>
</dbReference>
<evidence type="ECO:0000313" key="16">
    <source>
        <dbReference type="EMBL" id="MBB4631597.1"/>
    </source>
</evidence>
<feature type="signal peptide" evidence="13">
    <location>
        <begin position="1"/>
        <end position="26"/>
    </location>
</feature>
<evidence type="ECO:0000256" key="3">
    <source>
        <dbReference type="ARBA" id="ARBA00022452"/>
    </source>
</evidence>
<name>A0A7W7F6H9_9SPHN</name>
<evidence type="ECO:0000256" key="10">
    <source>
        <dbReference type="ARBA" id="ARBA00023237"/>
    </source>
</evidence>
<reference evidence="16 17" key="1">
    <citation type="submission" date="2020-08" db="EMBL/GenBank/DDBJ databases">
        <title>Genomic Encyclopedia of Type Strains, Phase IV (KMG-IV): sequencing the most valuable type-strain genomes for metagenomic binning, comparative biology and taxonomic classification.</title>
        <authorList>
            <person name="Goeker M."/>
        </authorList>
    </citation>
    <scope>NUCLEOTIDE SEQUENCE [LARGE SCALE GENOMIC DNA]</scope>
    <source>
        <strain evidence="16 17">DSM 17328</strain>
    </source>
</reference>
<evidence type="ECO:0000256" key="9">
    <source>
        <dbReference type="ARBA" id="ARBA00023136"/>
    </source>
</evidence>
<dbReference type="GO" id="GO:0006826">
    <property type="term" value="P:iron ion transport"/>
    <property type="evidence" value="ECO:0007669"/>
    <property type="project" value="UniProtKB-KW"/>
</dbReference>
<evidence type="ECO:0000256" key="13">
    <source>
        <dbReference type="SAM" id="SignalP"/>
    </source>
</evidence>
<evidence type="ECO:0000256" key="5">
    <source>
        <dbReference type="ARBA" id="ARBA00022692"/>
    </source>
</evidence>
<dbReference type="InterPro" id="IPR000531">
    <property type="entry name" value="Beta-barrel_TonB"/>
</dbReference>
<keyword evidence="6" id="KW-0408">Iron</keyword>
<evidence type="ECO:0000256" key="12">
    <source>
        <dbReference type="RuleBase" id="RU003357"/>
    </source>
</evidence>
<evidence type="ECO:0000256" key="6">
    <source>
        <dbReference type="ARBA" id="ARBA00023004"/>
    </source>
</evidence>
<evidence type="ECO:0000256" key="2">
    <source>
        <dbReference type="ARBA" id="ARBA00022448"/>
    </source>
</evidence>
<keyword evidence="5 11" id="KW-0812">Transmembrane</keyword>
<comment type="caution">
    <text evidence="16">The sequence shown here is derived from an EMBL/GenBank/DDBJ whole genome shotgun (WGS) entry which is preliminary data.</text>
</comment>
<comment type="subcellular location">
    <subcellularLocation>
        <location evidence="1 11">Cell outer membrane</location>
        <topology evidence="1 11">Multi-pass membrane protein</topology>
    </subcellularLocation>
</comment>
<dbReference type="GO" id="GO:0009279">
    <property type="term" value="C:cell outer membrane"/>
    <property type="evidence" value="ECO:0007669"/>
    <property type="project" value="UniProtKB-SubCell"/>
</dbReference>
<sequence length="721" mass="77857">MVSQFAARGASAIVMAIAIASPAAFAQEAAQTDNAGASAAAGYDDEIFVTATRTGETRLQDTPLAVTAVSADTLDRAGIKDIRDLVSLAPGLQVTQNATFSQVYIRGVGSNNVFGGSDPSSTMHVDGIYLARPGSYLSNFLDVERIEVLRGPQGTLYGRNSVGGTINVISRKPDDVTRGRAQLTYGNYDFMRAEGYFSGPVVPGKIAASFSLLRSKRDGYLGNAVAGVGDIDDEDTVGGRVQLRFTPDSRLDLVLRADYLHSDDALGGYVKMLQPTTDPVANSVLGDFRTVALNIRSASKRTQWGTSADLSYDLGGATLQSLTGYRTNRLQQVGDTDGTALNVRRTDQFEGQRQFSQELNLSGNVGNLSYILGAYYFDENIQVDSSVTTFAADVRANFAPVIETAAIAGFVQADYALTDRLSLTAGARYTRERKRFDQTASQFFVTTGGFRPGFPETYALRDVYSAWTPKVGIEFRPVDDVLVYASATKGFKSGGFNFASRNPSQGFDPETLWSYEAGVKLEMFNRLWRLNATYFHYDYSNLQVQSFLSPGVIDITNASDATVDGVEVESLLRPVQGIQIGANLAYLDAVYKNYTTALAPGNVVFDASGNRLNLAPKWAYSAFVDLDLPVGNGSIIGRAEYSHRGRQFFTAGNVGLDQQSPYGLLNASLGYDFGDSGLRVMVFGRNLADKEYVTSTASFASGIVGRVGEPRTYGLRVSVSY</sequence>
<dbReference type="InterPro" id="IPR036942">
    <property type="entry name" value="Beta-barrel_TonB_sf"/>
</dbReference>
<keyword evidence="4" id="KW-0410">Iron transport</keyword>
<accession>A0A7W7F6H9</accession>
<feature type="chain" id="PRO_5030611204" evidence="13">
    <location>
        <begin position="27"/>
        <end position="721"/>
    </location>
</feature>
<dbReference type="Pfam" id="PF07715">
    <property type="entry name" value="Plug"/>
    <property type="match status" value="1"/>
</dbReference>
<dbReference type="EMBL" id="JACHNZ010000011">
    <property type="protein sequence ID" value="MBB4631597.1"/>
    <property type="molecule type" value="Genomic_DNA"/>
</dbReference>
<evidence type="ECO:0000259" key="14">
    <source>
        <dbReference type="Pfam" id="PF00593"/>
    </source>
</evidence>
<keyword evidence="7" id="KW-0406">Ion transport</keyword>
<keyword evidence="8 12" id="KW-0798">TonB box</keyword>
<evidence type="ECO:0000256" key="11">
    <source>
        <dbReference type="PROSITE-ProRule" id="PRU01360"/>
    </source>
</evidence>
<keyword evidence="10 11" id="KW-0998">Cell outer membrane</keyword>
<keyword evidence="2 11" id="KW-0813">Transport</keyword>
<evidence type="ECO:0000256" key="1">
    <source>
        <dbReference type="ARBA" id="ARBA00004571"/>
    </source>
</evidence>
<dbReference type="Pfam" id="PF00593">
    <property type="entry name" value="TonB_dep_Rec_b-barrel"/>
    <property type="match status" value="1"/>
</dbReference>
<dbReference type="PANTHER" id="PTHR32552:SF81">
    <property type="entry name" value="TONB-DEPENDENT OUTER MEMBRANE RECEPTOR"/>
    <property type="match status" value="1"/>
</dbReference>
<organism evidence="16 17">
    <name type="scientific">Sphingosinicella soli</name>
    <dbReference type="NCBI Taxonomy" id="333708"/>
    <lineage>
        <taxon>Bacteria</taxon>
        <taxon>Pseudomonadati</taxon>
        <taxon>Pseudomonadota</taxon>
        <taxon>Alphaproteobacteria</taxon>
        <taxon>Sphingomonadales</taxon>
        <taxon>Sphingosinicellaceae</taxon>
        <taxon>Sphingosinicella</taxon>
    </lineage>
</organism>
<evidence type="ECO:0000256" key="8">
    <source>
        <dbReference type="ARBA" id="ARBA00023077"/>
    </source>
</evidence>
<dbReference type="SUPFAM" id="SSF56935">
    <property type="entry name" value="Porins"/>
    <property type="match status" value="1"/>
</dbReference>
<keyword evidence="16" id="KW-0675">Receptor</keyword>
<evidence type="ECO:0000259" key="15">
    <source>
        <dbReference type="Pfam" id="PF07715"/>
    </source>
</evidence>
<dbReference type="Gene3D" id="2.40.170.20">
    <property type="entry name" value="TonB-dependent receptor, beta-barrel domain"/>
    <property type="match status" value="1"/>
</dbReference>
<evidence type="ECO:0000256" key="4">
    <source>
        <dbReference type="ARBA" id="ARBA00022496"/>
    </source>
</evidence>
<keyword evidence="9 11" id="KW-0472">Membrane</keyword>
<keyword evidence="17" id="KW-1185">Reference proteome</keyword>
<protein>
    <submittedName>
        <fullName evidence="16">Iron complex outermembrane receptor protein</fullName>
    </submittedName>
</protein>
<gene>
    <name evidence="16" type="ORF">GGQ98_001209</name>
</gene>
<keyword evidence="13" id="KW-0732">Signal</keyword>
<dbReference type="PANTHER" id="PTHR32552">
    <property type="entry name" value="FERRICHROME IRON RECEPTOR-RELATED"/>
    <property type="match status" value="1"/>
</dbReference>
<dbReference type="AlphaFoldDB" id="A0A7W7F6H9"/>
<dbReference type="InterPro" id="IPR039426">
    <property type="entry name" value="TonB-dep_rcpt-like"/>
</dbReference>
<keyword evidence="3 11" id="KW-1134">Transmembrane beta strand</keyword>
<comment type="similarity">
    <text evidence="11 12">Belongs to the TonB-dependent receptor family.</text>
</comment>
<evidence type="ECO:0000256" key="7">
    <source>
        <dbReference type="ARBA" id="ARBA00023065"/>
    </source>
</evidence>
<proteinExistence type="inferred from homology"/>